<feature type="compositionally biased region" description="Low complexity" evidence="1">
    <location>
        <begin position="443"/>
        <end position="452"/>
    </location>
</feature>
<feature type="compositionally biased region" description="Basic residues" evidence="1">
    <location>
        <begin position="375"/>
        <end position="385"/>
    </location>
</feature>
<feature type="region of interest" description="Disordered" evidence="1">
    <location>
        <begin position="508"/>
        <end position="543"/>
    </location>
</feature>
<feature type="compositionally biased region" description="Low complexity" evidence="1">
    <location>
        <begin position="417"/>
        <end position="426"/>
    </location>
</feature>
<protein>
    <submittedName>
        <fullName evidence="2">Uncharacterized protein</fullName>
    </submittedName>
</protein>
<feature type="compositionally biased region" description="Polar residues" evidence="1">
    <location>
        <begin position="220"/>
        <end position="229"/>
    </location>
</feature>
<feature type="compositionally biased region" description="Low complexity" evidence="1">
    <location>
        <begin position="343"/>
        <end position="370"/>
    </location>
</feature>
<evidence type="ECO:0000256" key="1">
    <source>
        <dbReference type="SAM" id="MobiDB-lite"/>
    </source>
</evidence>
<dbReference type="AlphaFoldDB" id="A0AAN6SYI4"/>
<feature type="region of interest" description="Disordered" evidence="1">
    <location>
        <begin position="208"/>
        <end position="233"/>
    </location>
</feature>
<sequence>MSLSQSSDLSSSTLGAPRVETPPMHPLSHSPPKTEEVELYENRELHLVPMTTKRGSVASALSKEIDVAFAPQEATATAEPPATPGEGPKLASIRGVPNVPTFKTTTPTGHNPEKKIQKLTGLGDTPEAKKQRMRILKEQQKHLHGEEISPVSISSSDRGSEGLRTAVSDLDGNTEADGRECSPRKAQSQPRAATVEVAHAQRLFSATQALASGRERARKPQTTSRYTHQNARHSHKANTLAAAQHCQEEGRAGSADCDNSLRGTQLPPLPHRLLHSPDVRPWSGSIAHIQPVWRPSKHSQEYTRATSANTFGHVPRLFPNHASPQPVPESKFDFDSDGDNDDTTGTSGTGASIPISIASDISGSASPGGPTAATQRRHRRRRRHSSSIMAKVFRRVSASASASSPAATATPPPVPNNTPQQASSSTPSPPRPPRTHPYHSPRHGQSSTPPTSSHHHHHQQEEGVRSPLQNFNSNSKSISKFKPKPSLSASASALAAKTTDLLNAILNHHHHHHHHHHKGGGSGISSSNNSNSNSNSNNSSSNTGGGLGLHLYLSMLSSGEDRRRQRLKSSIRVLGHGGQRQRQTDKQVRRGASWLITAQARGQSVGQPWAPGGPGRKGRWVEGKVVVTVKEE</sequence>
<reference evidence="2" key="2">
    <citation type="submission" date="2023-05" db="EMBL/GenBank/DDBJ databases">
        <authorList>
            <consortium name="Lawrence Berkeley National Laboratory"/>
            <person name="Steindorff A."/>
            <person name="Hensen N."/>
            <person name="Bonometti L."/>
            <person name="Westerberg I."/>
            <person name="Brannstrom I.O."/>
            <person name="Guillou S."/>
            <person name="Cros-Aarteil S."/>
            <person name="Calhoun S."/>
            <person name="Haridas S."/>
            <person name="Kuo A."/>
            <person name="Mondo S."/>
            <person name="Pangilinan J."/>
            <person name="Riley R."/>
            <person name="Labutti K."/>
            <person name="Andreopoulos B."/>
            <person name="Lipzen A."/>
            <person name="Chen C."/>
            <person name="Yanf M."/>
            <person name="Daum C."/>
            <person name="Ng V."/>
            <person name="Clum A."/>
            <person name="Ohm R."/>
            <person name="Martin F."/>
            <person name="Silar P."/>
            <person name="Natvig D."/>
            <person name="Lalanne C."/>
            <person name="Gautier V."/>
            <person name="Ament-Velasquez S.L."/>
            <person name="Kruys A."/>
            <person name="Hutchinson M.I."/>
            <person name="Powell A.J."/>
            <person name="Barry K."/>
            <person name="Miller A.N."/>
            <person name="Grigoriev I.V."/>
            <person name="Debuchy R."/>
            <person name="Gladieux P."/>
            <person name="Thoren M.H."/>
            <person name="Johannesson H."/>
        </authorList>
    </citation>
    <scope>NUCLEOTIDE SEQUENCE</scope>
    <source>
        <strain evidence="2">CBS 757.83</strain>
    </source>
</reference>
<feature type="compositionally biased region" description="Low complexity" evidence="1">
    <location>
        <begin position="1"/>
        <end position="14"/>
    </location>
</feature>
<keyword evidence="3" id="KW-1185">Reference proteome</keyword>
<comment type="caution">
    <text evidence="2">The sequence shown here is derived from an EMBL/GenBank/DDBJ whole genome shotgun (WGS) entry which is preliminary data.</text>
</comment>
<dbReference type="Proteomes" id="UP001305647">
    <property type="component" value="Unassembled WGS sequence"/>
</dbReference>
<dbReference type="EMBL" id="MU863673">
    <property type="protein sequence ID" value="KAK4097542.1"/>
    <property type="molecule type" value="Genomic_DNA"/>
</dbReference>
<feature type="compositionally biased region" description="Low complexity" evidence="1">
    <location>
        <begin position="72"/>
        <end position="88"/>
    </location>
</feature>
<feature type="compositionally biased region" description="Low complexity" evidence="1">
    <location>
        <begin position="470"/>
        <end position="484"/>
    </location>
</feature>
<feature type="compositionally biased region" description="Low complexity" evidence="1">
    <location>
        <begin position="524"/>
        <end position="542"/>
    </location>
</feature>
<organism evidence="2 3">
    <name type="scientific">Parathielavia hyrcaniae</name>
    <dbReference type="NCBI Taxonomy" id="113614"/>
    <lineage>
        <taxon>Eukaryota</taxon>
        <taxon>Fungi</taxon>
        <taxon>Dikarya</taxon>
        <taxon>Ascomycota</taxon>
        <taxon>Pezizomycotina</taxon>
        <taxon>Sordariomycetes</taxon>
        <taxon>Sordariomycetidae</taxon>
        <taxon>Sordariales</taxon>
        <taxon>Chaetomiaceae</taxon>
        <taxon>Parathielavia</taxon>
    </lineage>
</organism>
<feature type="compositionally biased region" description="Basic and acidic residues" evidence="1">
    <location>
        <begin position="126"/>
        <end position="147"/>
    </location>
</feature>
<feature type="compositionally biased region" description="Basic residues" evidence="1">
    <location>
        <begin position="508"/>
        <end position="519"/>
    </location>
</feature>
<name>A0AAN6SYI4_9PEZI</name>
<feature type="compositionally biased region" description="Basic residues" evidence="1">
    <location>
        <begin position="433"/>
        <end position="442"/>
    </location>
</feature>
<accession>A0AAN6SYI4</accession>
<reference evidence="2" key="1">
    <citation type="journal article" date="2023" name="Mol. Phylogenet. Evol.">
        <title>Genome-scale phylogeny and comparative genomics of the fungal order Sordariales.</title>
        <authorList>
            <person name="Hensen N."/>
            <person name="Bonometti L."/>
            <person name="Westerberg I."/>
            <person name="Brannstrom I.O."/>
            <person name="Guillou S."/>
            <person name="Cros-Aarteil S."/>
            <person name="Calhoun S."/>
            <person name="Haridas S."/>
            <person name="Kuo A."/>
            <person name="Mondo S."/>
            <person name="Pangilinan J."/>
            <person name="Riley R."/>
            <person name="LaButti K."/>
            <person name="Andreopoulos B."/>
            <person name="Lipzen A."/>
            <person name="Chen C."/>
            <person name="Yan M."/>
            <person name="Daum C."/>
            <person name="Ng V."/>
            <person name="Clum A."/>
            <person name="Steindorff A."/>
            <person name="Ohm R.A."/>
            <person name="Martin F."/>
            <person name="Silar P."/>
            <person name="Natvig D.O."/>
            <person name="Lalanne C."/>
            <person name="Gautier V."/>
            <person name="Ament-Velasquez S.L."/>
            <person name="Kruys A."/>
            <person name="Hutchinson M.I."/>
            <person name="Powell A.J."/>
            <person name="Barry K."/>
            <person name="Miller A.N."/>
            <person name="Grigoriev I.V."/>
            <person name="Debuchy R."/>
            <person name="Gladieux P."/>
            <person name="Hiltunen Thoren M."/>
            <person name="Johannesson H."/>
        </authorList>
    </citation>
    <scope>NUCLEOTIDE SEQUENCE</scope>
    <source>
        <strain evidence="2">CBS 757.83</strain>
    </source>
</reference>
<feature type="region of interest" description="Disordered" evidence="1">
    <location>
        <begin position="1"/>
        <end position="36"/>
    </location>
</feature>
<feature type="region of interest" description="Disordered" evidence="1">
    <location>
        <begin position="560"/>
        <end position="587"/>
    </location>
</feature>
<proteinExistence type="predicted"/>
<feature type="compositionally biased region" description="Low complexity" evidence="1">
    <location>
        <begin position="396"/>
        <end position="409"/>
    </location>
</feature>
<evidence type="ECO:0000313" key="3">
    <source>
        <dbReference type="Proteomes" id="UP001305647"/>
    </source>
</evidence>
<gene>
    <name evidence="2" type="ORF">N658DRAFT_510324</name>
</gene>
<evidence type="ECO:0000313" key="2">
    <source>
        <dbReference type="EMBL" id="KAK4097542.1"/>
    </source>
</evidence>
<feature type="region of interest" description="Disordered" evidence="1">
    <location>
        <begin position="72"/>
        <end position="195"/>
    </location>
</feature>
<feature type="region of interest" description="Disordered" evidence="1">
    <location>
        <begin position="313"/>
        <end position="484"/>
    </location>
</feature>